<keyword evidence="1" id="KW-0472">Membrane</keyword>
<evidence type="ECO:0000256" key="1">
    <source>
        <dbReference type="SAM" id="Phobius"/>
    </source>
</evidence>
<organism evidence="2">
    <name type="scientific">uncultured Mycobacterium sp</name>
    <dbReference type="NCBI Taxonomy" id="171292"/>
    <lineage>
        <taxon>Bacteria</taxon>
        <taxon>Bacillati</taxon>
        <taxon>Actinomycetota</taxon>
        <taxon>Actinomycetes</taxon>
        <taxon>Mycobacteriales</taxon>
        <taxon>Mycobacteriaceae</taxon>
        <taxon>Mycobacterium</taxon>
        <taxon>environmental samples</taxon>
    </lineage>
</organism>
<proteinExistence type="predicted"/>
<feature type="transmembrane region" description="Helical" evidence="1">
    <location>
        <begin position="70"/>
        <end position="92"/>
    </location>
</feature>
<feature type="transmembrane region" description="Helical" evidence="1">
    <location>
        <begin position="40"/>
        <end position="58"/>
    </location>
</feature>
<accession>A0A1Y5PEX7</accession>
<reference evidence="2" key="1">
    <citation type="submission" date="2016-03" db="EMBL/GenBank/DDBJ databases">
        <authorList>
            <person name="Ploux O."/>
        </authorList>
    </citation>
    <scope>NUCLEOTIDE SEQUENCE</scope>
    <source>
        <strain evidence="2">UC10</strain>
    </source>
</reference>
<sequence length="172" mass="18417">MMASGRSWVSGPRTDSIEETLTGIESRVLEEVWIGTGRSVSYGVLAAVSAVAVMVWWLDMADEVSAYGSNRLPAMSMVGLALAAIASAVALWRRRFRGCCVAACICGLAAVIGIGTFWWLHTGRPGAALTWLLVADVAAGLLTMGWLSLVVTPMECSQPQMRAYHEGVRRPS</sequence>
<feature type="transmembrane region" description="Helical" evidence="1">
    <location>
        <begin position="126"/>
        <end position="152"/>
    </location>
</feature>
<evidence type="ECO:0008006" key="3">
    <source>
        <dbReference type="Google" id="ProtNLM"/>
    </source>
</evidence>
<protein>
    <recommendedName>
        <fullName evidence="3">Transmembrane protein</fullName>
    </recommendedName>
</protein>
<dbReference type="AlphaFoldDB" id="A0A1Y5PEX7"/>
<keyword evidence="1" id="KW-1133">Transmembrane helix</keyword>
<keyword evidence="1" id="KW-0812">Transmembrane</keyword>
<evidence type="ECO:0000313" key="2">
    <source>
        <dbReference type="EMBL" id="SBS77222.1"/>
    </source>
</evidence>
<dbReference type="EMBL" id="FLQS01000034">
    <property type="protein sequence ID" value="SBS77222.1"/>
    <property type="molecule type" value="Genomic_DNA"/>
</dbReference>
<name>A0A1Y5PEX7_9MYCO</name>
<gene>
    <name evidence="2" type="ORF">MHPYR_40224</name>
</gene>
<feature type="transmembrane region" description="Helical" evidence="1">
    <location>
        <begin position="99"/>
        <end position="120"/>
    </location>
</feature>